<reference evidence="3" key="1">
    <citation type="submission" date="2016-06" db="UniProtKB">
        <authorList>
            <consortium name="WormBaseParasite"/>
        </authorList>
    </citation>
    <scope>IDENTIFICATION</scope>
</reference>
<gene>
    <name evidence="1" type="ORF">GPUH_LOCUS4627</name>
</gene>
<keyword evidence="2" id="KW-1185">Reference proteome</keyword>
<accession>A0A183D7D4</accession>
<reference evidence="1 2" key="2">
    <citation type="submission" date="2018-11" db="EMBL/GenBank/DDBJ databases">
        <authorList>
            <consortium name="Pathogen Informatics"/>
        </authorList>
    </citation>
    <scope>NUCLEOTIDE SEQUENCE [LARGE SCALE GENOMIC DNA]</scope>
</reference>
<sequence>MQARMDKSRSEYIIGINQHKAPCDAVDRCGEDQGKSTHKYIEFSLV</sequence>
<name>A0A183D7D4_9BILA</name>
<organism evidence="3">
    <name type="scientific">Gongylonema pulchrum</name>
    <dbReference type="NCBI Taxonomy" id="637853"/>
    <lineage>
        <taxon>Eukaryota</taxon>
        <taxon>Metazoa</taxon>
        <taxon>Ecdysozoa</taxon>
        <taxon>Nematoda</taxon>
        <taxon>Chromadorea</taxon>
        <taxon>Rhabditida</taxon>
        <taxon>Spirurina</taxon>
        <taxon>Spiruromorpha</taxon>
        <taxon>Spiruroidea</taxon>
        <taxon>Gongylonematidae</taxon>
        <taxon>Gongylonema</taxon>
    </lineage>
</organism>
<evidence type="ECO:0000313" key="2">
    <source>
        <dbReference type="Proteomes" id="UP000271098"/>
    </source>
</evidence>
<evidence type="ECO:0000313" key="1">
    <source>
        <dbReference type="EMBL" id="VDK46305.1"/>
    </source>
</evidence>
<proteinExistence type="predicted"/>
<protein>
    <submittedName>
        <fullName evidence="3">Transposase</fullName>
    </submittedName>
</protein>
<dbReference type="AlphaFoldDB" id="A0A183D7D4"/>
<dbReference type="Proteomes" id="UP000271098">
    <property type="component" value="Unassembled WGS sequence"/>
</dbReference>
<dbReference type="WBParaSite" id="GPUH_0000463201-mRNA-1">
    <property type="protein sequence ID" value="GPUH_0000463201-mRNA-1"/>
    <property type="gene ID" value="GPUH_0000463201"/>
</dbReference>
<dbReference type="EMBL" id="UYRT01008960">
    <property type="protein sequence ID" value="VDK46305.1"/>
    <property type="molecule type" value="Genomic_DNA"/>
</dbReference>
<evidence type="ECO:0000313" key="3">
    <source>
        <dbReference type="WBParaSite" id="GPUH_0000463201-mRNA-1"/>
    </source>
</evidence>